<accession>A0ABN9W7A2</accession>
<proteinExistence type="predicted"/>
<name>A0ABN9W7A2_9DINO</name>
<gene>
    <name evidence="1" type="ORF">PCOR1329_LOCUS63611</name>
</gene>
<comment type="caution">
    <text evidence="1">The sequence shown here is derived from an EMBL/GenBank/DDBJ whole genome shotgun (WGS) entry which is preliminary data.</text>
</comment>
<organism evidence="1 2">
    <name type="scientific">Prorocentrum cordatum</name>
    <dbReference type="NCBI Taxonomy" id="2364126"/>
    <lineage>
        <taxon>Eukaryota</taxon>
        <taxon>Sar</taxon>
        <taxon>Alveolata</taxon>
        <taxon>Dinophyceae</taxon>
        <taxon>Prorocentrales</taxon>
        <taxon>Prorocentraceae</taxon>
        <taxon>Prorocentrum</taxon>
    </lineage>
</organism>
<evidence type="ECO:0000313" key="2">
    <source>
        <dbReference type="Proteomes" id="UP001189429"/>
    </source>
</evidence>
<evidence type="ECO:0000313" key="1">
    <source>
        <dbReference type="EMBL" id="CAK0880479.1"/>
    </source>
</evidence>
<dbReference type="Gene3D" id="3.30.560.10">
    <property type="entry name" value="Glucose Oxidase, domain 3"/>
    <property type="match status" value="1"/>
</dbReference>
<keyword evidence="2" id="KW-1185">Reference proteome</keyword>
<dbReference type="EMBL" id="CAUYUJ010018081">
    <property type="protein sequence ID" value="CAK0880479.1"/>
    <property type="molecule type" value="Genomic_DNA"/>
</dbReference>
<dbReference type="SUPFAM" id="SSF54373">
    <property type="entry name" value="FAD-linked reductases, C-terminal domain"/>
    <property type="match status" value="1"/>
</dbReference>
<protein>
    <submittedName>
        <fullName evidence="1">Uncharacterized protein</fullName>
    </submittedName>
</protein>
<reference evidence="1" key="1">
    <citation type="submission" date="2023-10" db="EMBL/GenBank/DDBJ databases">
        <authorList>
            <person name="Chen Y."/>
            <person name="Shah S."/>
            <person name="Dougan E. K."/>
            <person name="Thang M."/>
            <person name="Chan C."/>
        </authorList>
    </citation>
    <scope>NUCLEOTIDE SEQUENCE [LARGE SCALE GENOMIC DNA]</scope>
</reference>
<sequence>MNTPRLLLASGVVPGNGAVGRGLSDHTYAGQTYKMPTGSTRIGVFPYSPPLAAAIEAYAANRSGGLAQFGPLLVAFWRSPNTTGAAEDYDVEIWVEPSDNRRRSRCHSRSCAPRAPVQTWC</sequence>
<dbReference type="Proteomes" id="UP001189429">
    <property type="component" value="Unassembled WGS sequence"/>
</dbReference>